<evidence type="ECO:0000313" key="9">
    <source>
        <dbReference type="Proteomes" id="UP001237642"/>
    </source>
</evidence>
<accession>A0AAD8GVT9</accession>
<dbReference type="PROSITE" id="PS50089">
    <property type="entry name" value="ZF_RING_2"/>
    <property type="match status" value="1"/>
</dbReference>
<evidence type="ECO:0000256" key="5">
    <source>
        <dbReference type="PROSITE-ProRule" id="PRU00042"/>
    </source>
</evidence>
<dbReference type="GO" id="GO:0030155">
    <property type="term" value="P:regulation of cell adhesion"/>
    <property type="evidence" value="ECO:0007669"/>
    <property type="project" value="TreeGrafter"/>
</dbReference>
<dbReference type="EMBL" id="JAUIZM010000011">
    <property type="protein sequence ID" value="KAK1355521.1"/>
    <property type="molecule type" value="Genomic_DNA"/>
</dbReference>
<evidence type="ECO:0000256" key="2">
    <source>
        <dbReference type="ARBA" id="ARBA00022771"/>
    </source>
</evidence>
<keyword evidence="2 5" id="KW-0863">Zinc-finger</keyword>
<dbReference type="GO" id="GO:0008270">
    <property type="term" value="F:zinc ion binding"/>
    <property type="evidence" value="ECO:0007669"/>
    <property type="project" value="UniProtKB-KW"/>
</dbReference>
<comment type="similarity">
    <text evidence="4">Belongs to the Hakai family.</text>
</comment>
<dbReference type="AlphaFoldDB" id="A0AAD8GVT9"/>
<evidence type="ECO:0008006" key="10">
    <source>
        <dbReference type="Google" id="ProtNLM"/>
    </source>
</evidence>
<dbReference type="Gene3D" id="3.30.40.10">
    <property type="entry name" value="Zinc/RING finger domain, C3HC4 (zinc finger)"/>
    <property type="match status" value="1"/>
</dbReference>
<reference evidence="8" key="1">
    <citation type="submission" date="2023-02" db="EMBL/GenBank/DDBJ databases">
        <title>Genome of toxic invasive species Heracleum sosnowskyi carries increased number of genes despite the absence of recent whole-genome duplications.</title>
        <authorList>
            <person name="Schelkunov M."/>
            <person name="Shtratnikova V."/>
            <person name="Makarenko M."/>
            <person name="Klepikova A."/>
            <person name="Omelchenko D."/>
            <person name="Novikova G."/>
            <person name="Obukhova E."/>
            <person name="Bogdanov V."/>
            <person name="Penin A."/>
            <person name="Logacheva M."/>
        </authorList>
    </citation>
    <scope>NUCLEOTIDE SEQUENCE</scope>
    <source>
        <strain evidence="8">Hsosn_3</strain>
        <tissue evidence="8">Leaf</tissue>
    </source>
</reference>
<dbReference type="InterPro" id="IPR013083">
    <property type="entry name" value="Znf_RING/FYVE/PHD"/>
</dbReference>
<organism evidence="8 9">
    <name type="scientific">Heracleum sosnowskyi</name>
    <dbReference type="NCBI Taxonomy" id="360622"/>
    <lineage>
        <taxon>Eukaryota</taxon>
        <taxon>Viridiplantae</taxon>
        <taxon>Streptophyta</taxon>
        <taxon>Embryophyta</taxon>
        <taxon>Tracheophyta</taxon>
        <taxon>Spermatophyta</taxon>
        <taxon>Magnoliopsida</taxon>
        <taxon>eudicotyledons</taxon>
        <taxon>Gunneridae</taxon>
        <taxon>Pentapetalae</taxon>
        <taxon>asterids</taxon>
        <taxon>campanulids</taxon>
        <taxon>Apiales</taxon>
        <taxon>Apiaceae</taxon>
        <taxon>Apioideae</taxon>
        <taxon>apioid superclade</taxon>
        <taxon>Tordylieae</taxon>
        <taxon>Tordyliinae</taxon>
        <taxon>Heracleum</taxon>
    </lineage>
</organism>
<dbReference type="Proteomes" id="UP001237642">
    <property type="component" value="Unassembled WGS sequence"/>
</dbReference>
<evidence type="ECO:0000256" key="3">
    <source>
        <dbReference type="ARBA" id="ARBA00022833"/>
    </source>
</evidence>
<dbReference type="GO" id="GO:0061630">
    <property type="term" value="F:ubiquitin protein ligase activity"/>
    <property type="evidence" value="ECO:0007669"/>
    <property type="project" value="InterPro"/>
</dbReference>
<dbReference type="InterPro" id="IPR001841">
    <property type="entry name" value="Znf_RING"/>
</dbReference>
<dbReference type="PROSITE" id="PS00518">
    <property type="entry name" value="ZF_RING_1"/>
    <property type="match status" value="1"/>
</dbReference>
<dbReference type="InterPro" id="IPR040383">
    <property type="entry name" value="HAKAI/CBLL2"/>
</dbReference>
<dbReference type="PANTHER" id="PTHR13480:SF0">
    <property type="entry name" value="E3 UBIQUITIN-PROTEIN LIGASE HAKAI"/>
    <property type="match status" value="1"/>
</dbReference>
<name>A0AAD8GVT9_9APIA</name>
<keyword evidence="3" id="KW-0862">Zinc</keyword>
<reference evidence="8" key="2">
    <citation type="submission" date="2023-05" db="EMBL/GenBank/DDBJ databases">
        <authorList>
            <person name="Schelkunov M.I."/>
        </authorList>
    </citation>
    <scope>NUCLEOTIDE SEQUENCE</scope>
    <source>
        <strain evidence="8">Hsosn_3</strain>
        <tissue evidence="8">Leaf</tissue>
    </source>
</reference>
<dbReference type="GO" id="GO:0016567">
    <property type="term" value="P:protein ubiquitination"/>
    <property type="evidence" value="ECO:0007669"/>
    <property type="project" value="InterPro"/>
</dbReference>
<evidence type="ECO:0000313" key="8">
    <source>
        <dbReference type="EMBL" id="KAK1355521.1"/>
    </source>
</evidence>
<feature type="domain" description="RING-type" evidence="6">
    <location>
        <begin position="24"/>
        <end position="61"/>
    </location>
</feature>
<dbReference type="SUPFAM" id="SSF57850">
    <property type="entry name" value="RING/U-box"/>
    <property type="match status" value="1"/>
</dbReference>
<protein>
    <recommendedName>
        <fullName evidence="10">RING-type domain-containing protein</fullName>
    </recommendedName>
</protein>
<feature type="domain" description="C2H2-type" evidence="7">
    <location>
        <begin position="79"/>
        <end position="104"/>
    </location>
</feature>
<keyword evidence="1" id="KW-0479">Metal-binding</keyword>
<keyword evidence="9" id="KW-1185">Reference proteome</keyword>
<evidence type="ECO:0000256" key="1">
    <source>
        <dbReference type="ARBA" id="ARBA00022723"/>
    </source>
</evidence>
<dbReference type="InterPro" id="IPR017907">
    <property type="entry name" value="Znf_RING_CS"/>
</dbReference>
<sequence>MLQQHVPTISSYPICRAREKVHFCVNCNCPIAIYGRLIPCGHAFCRDCALECRSNGECSICGAQIEKIQSINMGKGGIFICGMLSCLKSFCEENELHSHVLEVHGLAGLNSVKSGGDGDLHLEPLNGPLPRPTAQPNP</sequence>
<comment type="caution">
    <text evidence="8">The sequence shown here is derived from an EMBL/GenBank/DDBJ whole genome shotgun (WGS) entry which is preliminary data.</text>
</comment>
<evidence type="ECO:0000259" key="6">
    <source>
        <dbReference type="PROSITE" id="PS50089"/>
    </source>
</evidence>
<gene>
    <name evidence="8" type="ORF">POM88_048777</name>
</gene>
<proteinExistence type="inferred from homology"/>
<dbReference type="InterPro" id="IPR013087">
    <property type="entry name" value="Znf_C2H2_type"/>
</dbReference>
<evidence type="ECO:0000256" key="4">
    <source>
        <dbReference type="ARBA" id="ARBA00038499"/>
    </source>
</evidence>
<dbReference type="PROSITE" id="PS00028">
    <property type="entry name" value="ZINC_FINGER_C2H2_1"/>
    <property type="match status" value="1"/>
</dbReference>
<dbReference type="PANTHER" id="PTHR13480">
    <property type="entry name" value="E3 UBIQUITIN-PROTEIN LIGASE HAKAI-RELATED"/>
    <property type="match status" value="1"/>
</dbReference>
<evidence type="ECO:0000259" key="7">
    <source>
        <dbReference type="PROSITE" id="PS50157"/>
    </source>
</evidence>
<dbReference type="PROSITE" id="PS50157">
    <property type="entry name" value="ZINC_FINGER_C2H2_2"/>
    <property type="match status" value="1"/>
</dbReference>